<name>A0A0F7U6D0_NEOCL</name>
<protein>
    <submittedName>
        <fullName evidence="4">AT4G25910 protein, related</fullName>
    </submittedName>
</protein>
<dbReference type="InterPro" id="IPR001075">
    <property type="entry name" value="NIF_FeS_clus_asmbl_NifU_C"/>
</dbReference>
<dbReference type="EMBL" id="LN714476">
    <property type="protein sequence ID" value="CEL64651.1"/>
    <property type="molecule type" value="Genomic_DNA"/>
</dbReference>
<dbReference type="Pfam" id="PF01106">
    <property type="entry name" value="NifU"/>
    <property type="match status" value="1"/>
</dbReference>
<reference evidence="4" key="1">
    <citation type="journal article" date="2015" name="PLoS ONE">
        <title>Comprehensive Evaluation of Toxoplasma gondii VEG and Neospora caninum LIV Genomes with Tachyzoite Stage Transcriptome and Proteome Defines Novel Transcript Features.</title>
        <authorList>
            <person name="Ramaprasad A."/>
            <person name="Mourier T."/>
            <person name="Naeem R."/>
            <person name="Malas T.B."/>
            <person name="Moussa E."/>
            <person name="Panigrahi A."/>
            <person name="Vermont S.J."/>
            <person name="Otto T.D."/>
            <person name="Wastling J."/>
            <person name="Pain A."/>
        </authorList>
    </citation>
    <scope>NUCLEOTIDE SEQUENCE</scope>
    <source>
        <strain evidence="4">Liverpool</strain>
    </source>
</reference>
<dbReference type="PANTHER" id="PTHR11178">
    <property type="entry name" value="IRON-SULFUR CLUSTER SCAFFOLD PROTEIN NFU-RELATED"/>
    <property type="match status" value="1"/>
</dbReference>
<feature type="domain" description="NIF system FeS cluster assembly NifU C-terminal" evidence="3">
    <location>
        <begin position="276"/>
        <end position="339"/>
    </location>
</feature>
<dbReference type="PANTHER" id="PTHR11178:SF1">
    <property type="entry name" value="NFU1 IRON-SULFUR CLUSTER SCAFFOLD HOMOLOG, MITOCHONDRIAL"/>
    <property type="match status" value="1"/>
</dbReference>
<feature type="region of interest" description="Disordered" evidence="2">
    <location>
        <begin position="89"/>
        <end position="134"/>
    </location>
</feature>
<organism evidence="4">
    <name type="scientific">Neospora caninum (strain Liverpool)</name>
    <dbReference type="NCBI Taxonomy" id="572307"/>
    <lineage>
        <taxon>Eukaryota</taxon>
        <taxon>Sar</taxon>
        <taxon>Alveolata</taxon>
        <taxon>Apicomplexa</taxon>
        <taxon>Conoidasida</taxon>
        <taxon>Coccidia</taxon>
        <taxon>Eucoccidiorida</taxon>
        <taxon>Eimeriorina</taxon>
        <taxon>Sarcocystidae</taxon>
        <taxon>Neospora</taxon>
    </lineage>
</organism>
<evidence type="ECO:0000313" key="4">
    <source>
        <dbReference type="EMBL" id="CEL64651.1"/>
    </source>
</evidence>
<feature type="region of interest" description="Disordered" evidence="2">
    <location>
        <begin position="424"/>
        <end position="497"/>
    </location>
</feature>
<accession>A0A0F7U6D0</accession>
<proteinExistence type="inferred from homology"/>
<dbReference type="InterPro" id="IPR034904">
    <property type="entry name" value="FSCA_dom_sf"/>
</dbReference>
<feature type="region of interest" description="Disordered" evidence="2">
    <location>
        <begin position="226"/>
        <end position="251"/>
    </location>
</feature>
<gene>
    <name evidence="4" type="ORF">BN1204_005330</name>
</gene>
<feature type="compositionally biased region" description="Basic and acidic residues" evidence="2">
    <location>
        <begin position="104"/>
        <end position="127"/>
    </location>
</feature>
<feature type="compositionally biased region" description="Low complexity" evidence="2">
    <location>
        <begin position="228"/>
        <end position="244"/>
    </location>
</feature>
<evidence type="ECO:0000256" key="1">
    <source>
        <dbReference type="ARBA" id="ARBA00006420"/>
    </source>
</evidence>
<dbReference type="GO" id="GO:0005506">
    <property type="term" value="F:iron ion binding"/>
    <property type="evidence" value="ECO:0007669"/>
    <property type="project" value="InterPro"/>
</dbReference>
<sequence length="497" mass="54229">MSMAGSGRPRGEVFSLRRLSAFRLFCCEFPLFFCVAPLLALVCLSCPAELVHALPLSSLPRPASLSLLPPSPAACLSSLASWRTVSCRGNGEAPRGVRRHRHTGPADREAARERRERHEEHEESERAKRNKHGACCPSNDDARLAFLATRPFSDLRIPRQAFLSFSPLSFSSLSSFSSLFSSLSRSFSLSRSSARSTSPVIFSRRRVSSGVFQALETEPFPREAPKTLSRSLVSSLPSPLSSAGPVPPVAENPMEPFRHPLSSSATSRVGLNSTMVEQVLESVRPYLRSHGGNVKLVELDSENRIARLAFKGACSGCPSAQQTLYEGLQGALREVWPDIRVEEAQDDGVWEELSSLTIDSVNEALRGTRPAIERLGASLEVLSVSPSGDIVIRYQGPNAQTIRIGVEMELRDKLPPDLLGSIEIVTEDKPPPGSSPESEKPPSTAAQQNGKENVEDRRQNFHLAEAQNDSLRVEENGQNVGGLTDEDEYEGLEPEPA</sequence>
<evidence type="ECO:0000259" key="3">
    <source>
        <dbReference type="Pfam" id="PF01106"/>
    </source>
</evidence>
<dbReference type="GO" id="GO:0016226">
    <property type="term" value="P:iron-sulfur cluster assembly"/>
    <property type="evidence" value="ECO:0007669"/>
    <property type="project" value="InterPro"/>
</dbReference>
<dbReference type="GO" id="GO:0051536">
    <property type="term" value="F:iron-sulfur cluster binding"/>
    <property type="evidence" value="ECO:0007669"/>
    <property type="project" value="InterPro"/>
</dbReference>
<comment type="similarity">
    <text evidence="1">Belongs to the NifU family.</text>
</comment>
<dbReference type="AlphaFoldDB" id="A0A0F7U6D0"/>
<feature type="compositionally biased region" description="Acidic residues" evidence="2">
    <location>
        <begin position="484"/>
        <end position="497"/>
    </location>
</feature>
<dbReference type="Gene3D" id="3.30.300.130">
    <property type="entry name" value="Fe-S cluster assembly (FSCA)"/>
    <property type="match status" value="1"/>
</dbReference>
<evidence type="ECO:0000256" key="2">
    <source>
        <dbReference type="SAM" id="MobiDB-lite"/>
    </source>
</evidence>
<dbReference type="SUPFAM" id="SSF117916">
    <property type="entry name" value="Fe-S cluster assembly (FSCA) domain-like"/>
    <property type="match status" value="1"/>
</dbReference>